<dbReference type="KEGG" id="ble:BleG1_1760"/>
<dbReference type="AlphaFoldDB" id="A0A060M1A4"/>
<dbReference type="InterPro" id="IPR006829">
    <property type="entry name" value="LXG_dom"/>
</dbReference>
<protein>
    <submittedName>
        <fullName evidence="3">Transposase domain-containing protein</fullName>
    </submittedName>
</protein>
<gene>
    <name evidence="3" type="ORF">BleG1_1760</name>
</gene>
<evidence type="ECO:0000313" key="4">
    <source>
        <dbReference type="Proteomes" id="UP000027142"/>
    </source>
</evidence>
<dbReference type="Pfam" id="PF04740">
    <property type="entry name" value="LXG"/>
    <property type="match status" value="1"/>
</dbReference>
<reference evidence="3 4" key="1">
    <citation type="journal article" date="2014" name="Gene">
        <title>A comparative genomic analysis of the alkalitolerant soil bacterium Bacillus lehensis G1.</title>
        <authorList>
            <person name="Noor Y.M."/>
            <person name="Samsulrizal N.H."/>
            <person name="Jema'on N.A."/>
            <person name="Low K.O."/>
            <person name="Ramli A.N."/>
            <person name="Alias N.I."/>
            <person name="Damis S.I."/>
            <person name="Fuzi S.F."/>
            <person name="Isa M.N."/>
            <person name="Murad A.M."/>
            <person name="Raih M.F."/>
            <person name="Bakar F.D."/>
            <person name="Najimudin N."/>
            <person name="Mahadi N.M."/>
            <person name="Illias R.M."/>
        </authorList>
    </citation>
    <scope>NUCLEOTIDE SEQUENCE [LARGE SCALE GENOMIC DNA]</scope>
    <source>
        <strain evidence="3 4">G1</strain>
    </source>
</reference>
<dbReference type="eggNOG" id="COG5444">
    <property type="taxonomic scope" value="Bacteria"/>
</dbReference>
<dbReference type="RefSeq" id="WP_038479578.1">
    <property type="nucleotide sequence ID" value="NZ_CP003923.1"/>
</dbReference>
<evidence type="ECO:0000256" key="1">
    <source>
        <dbReference type="ARBA" id="ARBA00034117"/>
    </source>
</evidence>
<dbReference type="STRING" id="1246626.BleG1_1760"/>
<feature type="domain" description="LXG" evidence="2">
    <location>
        <begin position="12"/>
        <end position="126"/>
    </location>
</feature>
<evidence type="ECO:0000313" key="3">
    <source>
        <dbReference type="EMBL" id="AIC94338.1"/>
    </source>
</evidence>
<proteinExistence type="inferred from homology"/>
<name>A0A060M1A4_9BACI</name>
<accession>A0A060M1A4</accession>
<sequence>MKLQITYFDISDTFTSEAVVKESFMMDQLYDELDQLKTVARQHGEALWDIKSEYSDVLSMPSFDYSRIEQSLSNSQNIINETTSQLYDTDSKMKTPMDHVAEDIELMRTYVDQIRTMTSSGTLSIENFSRSQIRDEEAYKDVKSAWRQRDVHNAIGFMDSFVGKPFGVFQDAFSAGTEFLPGLAMGVGYYANHGAVLFNGSTKLKSALSGIKDSKHINKFAAAYNGTTKIVRGGYETVISRVAQNPTAQNYGNRINNSLKQGGKLHAVTNSRFTRALGPVGYVFTGASHLTEFTDPDNRDKTMPVKGARAFAGVTTEIGGAVAGAFIGGALLAPIPGGAFVGAAVGGYIGAEIGGEIVDTVKDAAEYVASGQIVDDAVELGKQTINAVGEFTENVTDSIGGLFNGAAESVAGWFR</sequence>
<dbReference type="HOGENOM" id="CLU_533877_0_0_9"/>
<keyword evidence="4" id="KW-1185">Reference proteome</keyword>
<dbReference type="OrthoDB" id="2943695at2"/>
<dbReference type="Proteomes" id="UP000027142">
    <property type="component" value="Chromosome"/>
</dbReference>
<comment type="similarity">
    <text evidence="1">In the N-terminal section; belongs to the LXG family.</text>
</comment>
<dbReference type="PATRIC" id="fig|1246626.3.peg.1753"/>
<dbReference type="EMBL" id="CP003923">
    <property type="protein sequence ID" value="AIC94338.1"/>
    <property type="molecule type" value="Genomic_DNA"/>
</dbReference>
<organism evidence="3 4">
    <name type="scientific">Shouchella lehensis G1</name>
    <dbReference type="NCBI Taxonomy" id="1246626"/>
    <lineage>
        <taxon>Bacteria</taxon>
        <taxon>Bacillati</taxon>
        <taxon>Bacillota</taxon>
        <taxon>Bacilli</taxon>
        <taxon>Bacillales</taxon>
        <taxon>Bacillaceae</taxon>
        <taxon>Shouchella</taxon>
    </lineage>
</organism>
<evidence type="ECO:0000259" key="2">
    <source>
        <dbReference type="Pfam" id="PF04740"/>
    </source>
</evidence>